<protein>
    <submittedName>
        <fullName evidence="2">Amidohydrolase family protein</fullName>
    </submittedName>
</protein>
<comment type="caution">
    <text evidence="2">The sequence shown here is derived from an EMBL/GenBank/DDBJ whole genome shotgun (WGS) entry which is preliminary data.</text>
</comment>
<dbReference type="InterPro" id="IPR050378">
    <property type="entry name" value="Metallo-dep_Hydrolases_sf"/>
</dbReference>
<dbReference type="Gene3D" id="3.20.20.140">
    <property type="entry name" value="Metal-dependent hydrolases"/>
    <property type="match status" value="1"/>
</dbReference>
<sequence>MDYTIQHGTVIDGTGSTRFAADVLLRDGKIADIAPHLPPVGEVIDASGMVVCPGFIDMHTHSQLVVFTEPDLPMKAAQGITTELFGQDGMATFPMVPQATAMWRTHLSGLDCNPPIDWDWQDAEQYLHRLPQPSVNIATLVGHGNLRLCVMGMDDRPATDDEITRMCLLLEQSLREGAYGMSTGLIYAPCVYADMRELIALNRVVAKYGGIFVTHMRNEADHIWSALDEVFEISRASDAHLHISHLKISGRNNWGQAQRLVQRIDEGRAAGLKITADQYPYEAGSTMLAALLPTWAHAGGIDQLRSRLRDAALLERMKTDMEHGIPGARNMVLEAGYENIMISYTGSDRHRGIEGFRVAEIAREWNMEPFDVVIRLLQDEDFAVGMITFMIGEDDIQSILQAPWRAMGTDGLL</sequence>
<dbReference type="GO" id="GO:0005829">
    <property type="term" value="C:cytosol"/>
    <property type="evidence" value="ECO:0007669"/>
    <property type="project" value="TreeGrafter"/>
</dbReference>
<evidence type="ECO:0000259" key="1">
    <source>
        <dbReference type="Pfam" id="PF07969"/>
    </source>
</evidence>
<dbReference type="EMBL" id="VGLS01000569">
    <property type="protein sequence ID" value="MBM3225418.1"/>
    <property type="molecule type" value="Genomic_DNA"/>
</dbReference>
<dbReference type="Proteomes" id="UP000712673">
    <property type="component" value="Unassembled WGS sequence"/>
</dbReference>
<dbReference type="InterPro" id="IPR013108">
    <property type="entry name" value="Amidohydro_3"/>
</dbReference>
<dbReference type="PANTHER" id="PTHR11647">
    <property type="entry name" value="HYDRANTOINASE/DIHYDROPYRIMIDINASE FAMILY MEMBER"/>
    <property type="match status" value="1"/>
</dbReference>
<dbReference type="SUPFAM" id="SSF51338">
    <property type="entry name" value="Composite domain of metallo-dependent hydrolases"/>
    <property type="match status" value="1"/>
</dbReference>
<dbReference type="InterPro" id="IPR032466">
    <property type="entry name" value="Metal_Hydrolase"/>
</dbReference>
<dbReference type="GO" id="GO:0016812">
    <property type="term" value="F:hydrolase activity, acting on carbon-nitrogen (but not peptide) bonds, in cyclic amides"/>
    <property type="evidence" value="ECO:0007669"/>
    <property type="project" value="TreeGrafter"/>
</dbReference>
<gene>
    <name evidence="2" type="ORF">FJZ47_16670</name>
</gene>
<name>A0A938B571_UNCTE</name>
<dbReference type="PANTHER" id="PTHR11647:SF1">
    <property type="entry name" value="COLLAPSIN RESPONSE MEDIATOR PROTEIN"/>
    <property type="match status" value="1"/>
</dbReference>
<reference evidence="2" key="1">
    <citation type="submission" date="2019-03" db="EMBL/GenBank/DDBJ databases">
        <title>Lake Tanganyika Metagenome-Assembled Genomes (MAGs).</title>
        <authorList>
            <person name="Tran P."/>
        </authorList>
    </citation>
    <scope>NUCLEOTIDE SEQUENCE</scope>
    <source>
        <strain evidence="2">K_DeepCast_65m_m2_066</strain>
    </source>
</reference>
<accession>A0A938B571</accession>
<dbReference type="SUPFAM" id="SSF51556">
    <property type="entry name" value="Metallo-dependent hydrolases"/>
    <property type="match status" value="1"/>
</dbReference>
<dbReference type="GO" id="GO:0016811">
    <property type="term" value="F:hydrolase activity, acting on carbon-nitrogen (but not peptide) bonds, in linear amides"/>
    <property type="evidence" value="ECO:0007669"/>
    <property type="project" value="InterPro"/>
</dbReference>
<evidence type="ECO:0000313" key="3">
    <source>
        <dbReference type="Proteomes" id="UP000712673"/>
    </source>
</evidence>
<feature type="domain" description="Amidohydrolase 3" evidence="1">
    <location>
        <begin position="42"/>
        <end position="250"/>
    </location>
</feature>
<organism evidence="2 3">
    <name type="scientific">Tectimicrobiota bacterium</name>
    <dbReference type="NCBI Taxonomy" id="2528274"/>
    <lineage>
        <taxon>Bacteria</taxon>
        <taxon>Pseudomonadati</taxon>
        <taxon>Nitrospinota/Tectimicrobiota group</taxon>
        <taxon>Candidatus Tectimicrobiota</taxon>
    </lineage>
</organism>
<proteinExistence type="predicted"/>
<dbReference type="Gene3D" id="2.30.40.10">
    <property type="entry name" value="Urease, subunit C, domain 1"/>
    <property type="match status" value="1"/>
</dbReference>
<dbReference type="InterPro" id="IPR011059">
    <property type="entry name" value="Metal-dep_hydrolase_composite"/>
</dbReference>
<dbReference type="InterPro" id="IPR023100">
    <property type="entry name" value="D-aminoacylase_insert_dom_sf"/>
</dbReference>
<dbReference type="Pfam" id="PF07969">
    <property type="entry name" value="Amidohydro_3"/>
    <property type="match status" value="1"/>
</dbReference>
<dbReference type="AlphaFoldDB" id="A0A938B571"/>
<evidence type="ECO:0000313" key="2">
    <source>
        <dbReference type="EMBL" id="MBM3225418.1"/>
    </source>
</evidence>
<feature type="non-terminal residue" evidence="2">
    <location>
        <position position="413"/>
    </location>
</feature>
<dbReference type="Gene3D" id="3.30.1490.130">
    <property type="entry name" value="D-aminoacylase. Domain 3"/>
    <property type="match status" value="1"/>
</dbReference>